<dbReference type="AlphaFoldDB" id="K1L0P0"/>
<sequence>MKLVFAISSLGKGGAEKNFFNLIKYFRESFQVSIITLDNKGKYYYDLCELVGERNIYYLSKRKFGYLSIILKIRGVLKQVKPDRIISFLFTMNYLMGISALGTDFKLILSERNNHRVHLENRKNTILIKALLKIAYLRCDKIIAVSEKIKENISKDFLIKPNKIIVIYNGLEFEEYIDIQRNMRLVTAARLVPQKNYPMLLKALAFLKNSHQISIFCDILGDGGLMDDLKFLANKLGVLDQIVFHGEVSNVQQFLIKNYAFILTSNYEGFPNSLLEAAYYNGLLISTDCETGPNEIISDNVNGYLIPVNDYINLANKIKFIYEMSPETVSRIRNLSKENSLKFSIQSMLNKFENVIKE</sequence>
<dbReference type="Proteomes" id="UP000004478">
    <property type="component" value="Unassembled WGS sequence"/>
</dbReference>
<keyword evidence="3" id="KW-0808">Transferase</keyword>
<evidence type="ECO:0000259" key="2">
    <source>
        <dbReference type="Pfam" id="PF13439"/>
    </source>
</evidence>
<comment type="caution">
    <text evidence="3">The sequence shown here is derived from an EMBL/GenBank/DDBJ whole genome shotgun (WGS) entry which is preliminary data.</text>
</comment>
<name>K1L0P0_CECL9</name>
<dbReference type="Pfam" id="PF00534">
    <property type="entry name" value="Glycos_transf_1"/>
    <property type="match status" value="1"/>
</dbReference>
<dbReference type="SUPFAM" id="SSF53756">
    <property type="entry name" value="UDP-Glycosyltransferase/glycogen phosphorylase"/>
    <property type="match status" value="1"/>
</dbReference>
<dbReference type="Pfam" id="PF13439">
    <property type="entry name" value="Glyco_transf_4"/>
    <property type="match status" value="1"/>
</dbReference>
<dbReference type="PATRIC" id="fig|1225176.3.peg.3256"/>
<dbReference type="OrthoDB" id="1522162at2"/>
<feature type="domain" description="Glycosyltransferase subfamily 4-like N-terminal" evidence="2">
    <location>
        <begin position="13"/>
        <end position="172"/>
    </location>
</feature>
<dbReference type="RefSeq" id="WP_009186082.1">
    <property type="nucleotide sequence ID" value="NZ_AMGM01000057.1"/>
</dbReference>
<dbReference type="PANTHER" id="PTHR12526:SF630">
    <property type="entry name" value="GLYCOSYLTRANSFERASE"/>
    <property type="match status" value="1"/>
</dbReference>
<protein>
    <submittedName>
        <fullName evidence="3">UDP-D-galactose:(Glucosyl)lipopolysaccharide-1, 6-D-galactosyltransferase</fullName>
    </submittedName>
</protein>
<dbReference type="InterPro" id="IPR028098">
    <property type="entry name" value="Glyco_trans_4-like_N"/>
</dbReference>
<organism evidence="3 4">
    <name type="scientific">Cecembia lonarensis (strain CCUG 58316 / KCTC 22772 / LW9)</name>
    <dbReference type="NCBI Taxonomy" id="1225176"/>
    <lineage>
        <taxon>Bacteria</taxon>
        <taxon>Pseudomonadati</taxon>
        <taxon>Bacteroidota</taxon>
        <taxon>Cytophagia</taxon>
        <taxon>Cytophagales</taxon>
        <taxon>Cyclobacteriaceae</taxon>
        <taxon>Cecembia</taxon>
    </lineage>
</organism>
<dbReference type="PANTHER" id="PTHR12526">
    <property type="entry name" value="GLYCOSYLTRANSFERASE"/>
    <property type="match status" value="1"/>
</dbReference>
<gene>
    <name evidence="3" type="ORF">B879_03062</name>
</gene>
<keyword evidence="3" id="KW-0328">Glycosyltransferase</keyword>
<dbReference type="GO" id="GO:0016757">
    <property type="term" value="F:glycosyltransferase activity"/>
    <property type="evidence" value="ECO:0007669"/>
    <property type="project" value="UniProtKB-KW"/>
</dbReference>
<keyword evidence="4" id="KW-1185">Reference proteome</keyword>
<dbReference type="EMBL" id="AMGM01000057">
    <property type="protein sequence ID" value="EKB48331.1"/>
    <property type="molecule type" value="Genomic_DNA"/>
</dbReference>
<proteinExistence type="predicted"/>
<evidence type="ECO:0000259" key="1">
    <source>
        <dbReference type="Pfam" id="PF00534"/>
    </source>
</evidence>
<evidence type="ECO:0000313" key="4">
    <source>
        <dbReference type="Proteomes" id="UP000004478"/>
    </source>
</evidence>
<accession>K1L0P0</accession>
<evidence type="ECO:0000313" key="3">
    <source>
        <dbReference type="EMBL" id="EKB48331.1"/>
    </source>
</evidence>
<dbReference type="Gene3D" id="3.40.50.2000">
    <property type="entry name" value="Glycogen Phosphorylase B"/>
    <property type="match status" value="2"/>
</dbReference>
<dbReference type="InterPro" id="IPR001296">
    <property type="entry name" value="Glyco_trans_1"/>
</dbReference>
<feature type="domain" description="Glycosyl transferase family 1" evidence="1">
    <location>
        <begin position="185"/>
        <end position="333"/>
    </location>
</feature>
<reference evidence="3 4" key="1">
    <citation type="journal article" date="2012" name="J. Bacteriol.">
        <title>Draft Genome Sequence of Cecembia lonarensis Strain LW9T, Isolated from Lonar Lake, a Haloalkaline Lake in India.</title>
        <authorList>
            <person name="Shivaji S."/>
            <person name="Ara S."/>
            <person name="Singh A."/>
            <person name="Pinnaka A.K."/>
        </authorList>
    </citation>
    <scope>NUCLEOTIDE SEQUENCE [LARGE SCALE GENOMIC DNA]</scope>
    <source>
        <strain evidence="3 4">LW9</strain>
    </source>
</reference>